<protein>
    <submittedName>
        <fullName evidence="3">Zn-dependent peptidase ImmA (M78 family)</fullName>
    </submittedName>
</protein>
<dbReference type="Pfam" id="PF06114">
    <property type="entry name" value="Peptidase_M78"/>
    <property type="match status" value="1"/>
</dbReference>
<evidence type="ECO:0000259" key="2">
    <source>
        <dbReference type="PROSITE" id="PS50943"/>
    </source>
</evidence>
<dbReference type="InterPro" id="IPR010359">
    <property type="entry name" value="IrrE_HExxH"/>
</dbReference>
<proteinExistence type="inferred from homology"/>
<gene>
    <name evidence="3" type="ORF">C8E89_106161</name>
</gene>
<dbReference type="PANTHER" id="PTHR43236">
    <property type="entry name" value="ANTITOXIN HIGA1"/>
    <property type="match status" value="1"/>
</dbReference>
<accession>A0A318HHI7</accession>
<dbReference type="SUPFAM" id="SSF47413">
    <property type="entry name" value="lambda repressor-like DNA-binding domains"/>
    <property type="match status" value="1"/>
</dbReference>
<dbReference type="Gene3D" id="1.10.260.40">
    <property type="entry name" value="lambda repressor-like DNA-binding domains"/>
    <property type="match status" value="1"/>
</dbReference>
<dbReference type="Proteomes" id="UP000247781">
    <property type="component" value="Unassembled WGS sequence"/>
</dbReference>
<dbReference type="InterPro" id="IPR010982">
    <property type="entry name" value="Lambda_DNA-bd_dom_sf"/>
</dbReference>
<dbReference type="EMBL" id="QJJU01000006">
    <property type="protein sequence ID" value="PXX09234.1"/>
    <property type="molecule type" value="Genomic_DNA"/>
</dbReference>
<comment type="caution">
    <text evidence="3">The sequence shown here is derived from an EMBL/GenBank/DDBJ whole genome shotgun (WGS) entry which is preliminary data.</text>
</comment>
<dbReference type="PROSITE" id="PS50943">
    <property type="entry name" value="HTH_CROC1"/>
    <property type="match status" value="1"/>
</dbReference>
<keyword evidence="4" id="KW-1185">Reference proteome</keyword>
<dbReference type="Gene3D" id="1.10.10.2910">
    <property type="match status" value="1"/>
</dbReference>
<dbReference type="GO" id="GO:0003677">
    <property type="term" value="F:DNA binding"/>
    <property type="evidence" value="ECO:0007669"/>
    <property type="project" value="InterPro"/>
</dbReference>
<dbReference type="InterPro" id="IPR001387">
    <property type="entry name" value="Cro/C1-type_HTH"/>
</dbReference>
<evidence type="ECO:0000256" key="1">
    <source>
        <dbReference type="ARBA" id="ARBA00007227"/>
    </source>
</evidence>
<comment type="similarity">
    <text evidence="1">Belongs to the short-chain fatty acyl-CoA assimilation regulator (ScfR) family.</text>
</comment>
<dbReference type="AlphaFoldDB" id="A0A318HHI7"/>
<organism evidence="3 4">
    <name type="scientific">Mycolicibacterium moriokaense</name>
    <dbReference type="NCBI Taxonomy" id="39691"/>
    <lineage>
        <taxon>Bacteria</taxon>
        <taxon>Bacillati</taxon>
        <taxon>Actinomycetota</taxon>
        <taxon>Actinomycetes</taxon>
        <taxon>Mycobacteriales</taxon>
        <taxon>Mycobacteriaceae</taxon>
        <taxon>Mycolicibacterium</taxon>
    </lineage>
</organism>
<feature type="domain" description="HTH cro/C1-type" evidence="2">
    <location>
        <begin position="4"/>
        <end position="46"/>
    </location>
</feature>
<dbReference type="Pfam" id="PF01381">
    <property type="entry name" value="HTH_3"/>
    <property type="match status" value="1"/>
</dbReference>
<evidence type="ECO:0000313" key="3">
    <source>
        <dbReference type="EMBL" id="PXX09234.1"/>
    </source>
</evidence>
<sequence length="391" mass="41868">MLASELAESVGIDATALSKIENGRRAVKSVELGRIAKALRVSPLALLEPESLPGKMPLAARMSGATVAMGSAYERLVSFTELHEVLAEHGIHSSSKLASVPSVVGAGWFEAAEALATWARGKLPLDGVDGDDRFAVLADHIQDELGIDVLVEPFPGDPLTGAAITDPAFPLLFVNAEHPLPRSLFTLAHELGHVLAGHDGTSVTLDRELSGSTNEERTANAFAANFLMPEETVRAAVKGHGRTETALIDLAYHLGVSFETLIFRLHNLGLIDATGRDSLRSVNWRQLVLHMPDPAVRGDLGPIAAARFVSRSVTPPPTIRPAILVARATTGFRKGIVGAHALAKLVGRDSGDLVGRFGDDPDLVRARQLIEADYRPQHEEAREERFSGLPY</sequence>
<dbReference type="PANTHER" id="PTHR43236:SF1">
    <property type="entry name" value="BLL7220 PROTEIN"/>
    <property type="match status" value="1"/>
</dbReference>
<dbReference type="CDD" id="cd00093">
    <property type="entry name" value="HTH_XRE"/>
    <property type="match status" value="1"/>
</dbReference>
<dbReference type="InterPro" id="IPR052345">
    <property type="entry name" value="Rad_response_metalloprotease"/>
</dbReference>
<name>A0A318HHI7_9MYCO</name>
<reference evidence="3 4" key="2">
    <citation type="submission" date="2018-06" db="EMBL/GenBank/DDBJ databases">
        <title>Sequencing of bacterial isolates from soil warming experiment in Harvard Forest, Massachusetts, USA.</title>
        <authorList>
            <person name="Deangelis K.PhD."/>
        </authorList>
    </citation>
    <scope>NUCLEOTIDE SEQUENCE [LARGE SCALE GENOMIC DNA]</scope>
    <source>
        <strain evidence="3 4">GAS496</strain>
    </source>
</reference>
<evidence type="ECO:0000313" key="4">
    <source>
        <dbReference type="Proteomes" id="UP000247781"/>
    </source>
</evidence>
<reference evidence="4" key="1">
    <citation type="submission" date="2018-05" db="EMBL/GenBank/DDBJ databases">
        <authorList>
            <person name="Deangelis K."/>
            <person name="Huntemann M."/>
            <person name="Clum A."/>
            <person name="Pillay M."/>
            <person name="Palaniappan K."/>
            <person name="Varghese N."/>
            <person name="Mikhailova N."/>
            <person name="Stamatis D."/>
            <person name="Reddy T."/>
            <person name="Daum C."/>
            <person name="Shapiro N."/>
            <person name="Ivanova N."/>
            <person name="Kyrpides N."/>
            <person name="Woyke T."/>
        </authorList>
    </citation>
    <scope>NUCLEOTIDE SEQUENCE [LARGE SCALE GENOMIC DNA]</scope>
    <source>
        <strain evidence="4">GAS496</strain>
    </source>
</reference>